<evidence type="ECO:0000256" key="6">
    <source>
        <dbReference type="ARBA" id="ARBA00022833"/>
    </source>
</evidence>
<proteinExistence type="inferred from homology"/>
<organism evidence="8 9">
    <name type="scientific">Thioclava indica</name>
    <dbReference type="NCBI Taxonomy" id="1353528"/>
    <lineage>
        <taxon>Bacteria</taxon>
        <taxon>Pseudomonadati</taxon>
        <taxon>Pseudomonadota</taxon>
        <taxon>Alphaproteobacteria</taxon>
        <taxon>Rhodobacterales</taxon>
        <taxon>Paracoccaceae</taxon>
        <taxon>Thioclava</taxon>
    </lineage>
</organism>
<comment type="similarity">
    <text evidence="1 7">Belongs to the endoribonuclease YbeY family.</text>
</comment>
<dbReference type="GO" id="GO:0006364">
    <property type="term" value="P:rRNA processing"/>
    <property type="evidence" value="ECO:0007669"/>
    <property type="project" value="UniProtKB-UniRule"/>
</dbReference>
<keyword evidence="7" id="KW-0963">Cytoplasm</keyword>
<feature type="binding site" evidence="7">
    <location>
        <position position="128"/>
    </location>
    <ligand>
        <name>Zn(2+)</name>
        <dbReference type="ChEBI" id="CHEBI:29105"/>
        <note>catalytic</note>
    </ligand>
</feature>
<dbReference type="InterPro" id="IPR002036">
    <property type="entry name" value="YbeY"/>
</dbReference>
<dbReference type="InterPro" id="IPR023091">
    <property type="entry name" value="MetalPrtase_cat_dom_sf_prd"/>
</dbReference>
<dbReference type="PROSITE" id="PS01306">
    <property type="entry name" value="UPF0054"/>
    <property type="match status" value="1"/>
</dbReference>
<dbReference type="OrthoDB" id="9807740at2"/>
<dbReference type="eggNOG" id="COG0319">
    <property type="taxonomic scope" value="Bacteria"/>
</dbReference>
<keyword evidence="6 7" id="KW-0862">Zinc</keyword>
<evidence type="ECO:0000256" key="5">
    <source>
        <dbReference type="ARBA" id="ARBA00022801"/>
    </source>
</evidence>
<dbReference type="SUPFAM" id="SSF55486">
    <property type="entry name" value="Metalloproteases ('zincins'), catalytic domain"/>
    <property type="match status" value="1"/>
</dbReference>
<dbReference type="NCBIfam" id="TIGR00043">
    <property type="entry name" value="rRNA maturation RNase YbeY"/>
    <property type="match status" value="1"/>
</dbReference>
<keyword evidence="2 7" id="KW-0540">Nuclease</keyword>
<dbReference type="PANTHER" id="PTHR46986:SF1">
    <property type="entry name" value="ENDORIBONUCLEASE YBEY, CHLOROPLASTIC"/>
    <property type="match status" value="1"/>
</dbReference>
<dbReference type="PANTHER" id="PTHR46986">
    <property type="entry name" value="ENDORIBONUCLEASE YBEY, CHLOROPLASTIC"/>
    <property type="match status" value="1"/>
</dbReference>
<reference evidence="8 9" key="1">
    <citation type="journal article" date="2015" name="Antonie Van Leeuwenhoek">
        <title>Thioclava indica sp. nov., isolated from surface seawater of the Indian Ocean.</title>
        <authorList>
            <person name="Liu Y."/>
            <person name="Lai Q."/>
            <person name="Du J."/>
            <person name="Xu H."/>
            <person name="Jiang L."/>
            <person name="Shao Z."/>
        </authorList>
    </citation>
    <scope>NUCLEOTIDE SEQUENCE [LARGE SCALE GENOMIC DNA]</scope>
    <source>
        <strain evidence="8 9">DT23-4</strain>
    </source>
</reference>
<evidence type="ECO:0000256" key="4">
    <source>
        <dbReference type="ARBA" id="ARBA00022759"/>
    </source>
</evidence>
<dbReference type="GO" id="GO:0005737">
    <property type="term" value="C:cytoplasm"/>
    <property type="evidence" value="ECO:0007669"/>
    <property type="project" value="UniProtKB-SubCell"/>
</dbReference>
<evidence type="ECO:0000256" key="1">
    <source>
        <dbReference type="ARBA" id="ARBA00010875"/>
    </source>
</evidence>
<dbReference type="GO" id="GO:0004222">
    <property type="term" value="F:metalloendopeptidase activity"/>
    <property type="evidence" value="ECO:0007669"/>
    <property type="project" value="InterPro"/>
</dbReference>
<comment type="function">
    <text evidence="7">Single strand-specific metallo-endoribonuclease involved in late-stage 70S ribosome quality control and in maturation of the 3' terminus of the 16S rRNA.</text>
</comment>
<keyword evidence="4 7" id="KW-0255">Endonuclease</keyword>
<feature type="binding site" evidence="7">
    <location>
        <position position="132"/>
    </location>
    <ligand>
        <name>Zn(2+)</name>
        <dbReference type="ChEBI" id="CHEBI:29105"/>
        <note>catalytic</note>
    </ligand>
</feature>
<evidence type="ECO:0000256" key="3">
    <source>
        <dbReference type="ARBA" id="ARBA00022723"/>
    </source>
</evidence>
<comment type="cofactor">
    <cofactor evidence="7">
        <name>Zn(2+)</name>
        <dbReference type="ChEBI" id="CHEBI:29105"/>
    </cofactor>
    <text evidence="7">Binds 1 zinc ion.</text>
</comment>
<keyword evidence="9" id="KW-1185">Reference proteome</keyword>
<dbReference type="GO" id="GO:0004521">
    <property type="term" value="F:RNA endonuclease activity"/>
    <property type="evidence" value="ECO:0007669"/>
    <property type="project" value="UniProtKB-UniRule"/>
</dbReference>
<dbReference type="GO" id="GO:0008270">
    <property type="term" value="F:zinc ion binding"/>
    <property type="evidence" value="ECO:0007669"/>
    <property type="project" value="UniProtKB-UniRule"/>
</dbReference>
<evidence type="ECO:0000313" key="9">
    <source>
        <dbReference type="Proteomes" id="UP000027471"/>
    </source>
</evidence>
<dbReference type="STRING" id="1353528.DT23_03155"/>
<keyword evidence="3 7" id="KW-0479">Metal-binding</keyword>
<dbReference type="InterPro" id="IPR020549">
    <property type="entry name" value="YbeY_CS"/>
</dbReference>
<comment type="subcellular location">
    <subcellularLocation>
        <location evidence="7">Cytoplasm</location>
    </subcellularLocation>
</comment>
<evidence type="ECO:0000256" key="2">
    <source>
        <dbReference type="ARBA" id="ARBA00022722"/>
    </source>
</evidence>
<accession>A0A074JS81</accession>
<evidence type="ECO:0000313" key="8">
    <source>
        <dbReference type="EMBL" id="KEO60501.1"/>
    </source>
</evidence>
<dbReference type="EMBL" id="AUNB01000018">
    <property type="protein sequence ID" value="KEO60501.1"/>
    <property type="molecule type" value="Genomic_DNA"/>
</dbReference>
<keyword evidence="7" id="KW-0690">Ribosome biogenesis</keyword>
<dbReference type="HAMAP" id="MF_00009">
    <property type="entry name" value="Endoribonucl_YbeY"/>
    <property type="match status" value="1"/>
</dbReference>
<dbReference type="Gene3D" id="3.40.390.30">
    <property type="entry name" value="Metalloproteases ('zincins'), catalytic domain"/>
    <property type="match status" value="1"/>
</dbReference>
<dbReference type="AlphaFoldDB" id="A0A074JS81"/>
<evidence type="ECO:0000256" key="7">
    <source>
        <dbReference type="HAMAP-Rule" id="MF_00009"/>
    </source>
</evidence>
<gene>
    <name evidence="7" type="primary">ybeY</name>
    <name evidence="8" type="ORF">DT23_03155</name>
</gene>
<feature type="binding site" evidence="7">
    <location>
        <position position="138"/>
    </location>
    <ligand>
        <name>Zn(2+)</name>
        <dbReference type="ChEBI" id="CHEBI:29105"/>
        <note>catalytic</note>
    </ligand>
</feature>
<keyword evidence="7" id="KW-0698">rRNA processing</keyword>
<dbReference type="RefSeq" id="WP_038129736.1">
    <property type="nucleotide sequence ID" value="NZ_AUNB01000018.1"/>
</dbReference>
<name>A0A074JS81_9RHOB</name>
<dbReference type="Pfam" id="PF02130">
    <property type="entry name" value="YbeY"/>
    <property type="match status" value="1"/>
</dbReference>
<dbReference type="Proteomes" id="UP000027471">
    <property type="component" value="Unassembled WGS sequence"/>
</dbReference>
<comment type="caution">
    <text evidence="8">The sequence shown here is derived from an EMBL/GenBank/DDBJ whole genome shotgun (WGS) entry which is preliminary data.</text>
</comment>
<protein>
    <recommendedName>
        <fullName evidence="7">Endoribonuclease YbeY</fullName>
        <ecNumber evidence="7">3.1.-.-</ecNumber>
    </recommendedName>
</protein>
<dbReference type="EC" id="3.1.-.-" evidence="7"/>
<keyword evidence="5 7" id="KW-0378">Hydrolase</keyword>
<sequence>MDIDLEIEAAGWETLDLPSLAERAAKLVLKDRGLDPDICTLSILACDDARIAELNSDFRDKPQATNVLSWPAEERGSEHPGTAPDLPQPDIFGEIALGDIAIAYETTAREAADQGKTLENHVTHLIIHAILHLLGYDHIREQDAQLMEEIEIRLLESQGIVNPYGQD</sequence>